<feature type="region of interest" description="Disordered" evidence="1">
    <location>
        <begin position="1"/>
        <end position="21"/>
    </location>
</feature>
<proteinExistence type="predicted"/>
<dbReference type="EMBL" id="AOTD01000101">
    <property type="protein sequence ID" value="EMG30926.1"/>
    <property type="molecule type" value="Genomic_DNA"/>
</dbReference>
<feature type="region of interest" description="Disordered" evidence="1">
    <location>
        <begin position="245"/>
        <end position="265"/>
    </location>
</feature>
<organism evidence="2 3">
    <name type="scientific">Campylobacter showae CC57C</name>
    <dbReference type="NCBI Taxonomy" id="1073353"/>
    <lineage>
        <taxon>Bacteria</taxon>
        <taxon>Pseudomonadati</taxon>
        <taxon>Campylobacterota</taxon>
        <taxon>Epsilonproteobacteria</taxon>
        <taxon>Campylobacterales</taxon>
        <taxon>Campylobacteraceae</taxon>
        <taxon>Campylobacter</taxon>
    </lineage>
</organism>
<reference evidence="2 3" key="1">
    <citation type="submission" date="2013-02" db="EMBL/GenBank/DDBJ databases">
        <title>Co-occurrence of anaerobic bacteria in colorectal carcinomas.</title>
        <authorList>
            <person name="Holt R.A."/>
            <person name="Warren R.L."/>
            <person name="Allen-Vercoe E."/>
            <person name="Pleasance S."/>
            <person name="Freeman D.J."/>
            <person name="Watson P."/>
            <person name="Moore R."/>
            <person name="Cochrane K."/>
        </authorList>
    </citation>
    <scope>NUCLEOTIDE SEQUENCE [LARGE SCALE GENOMIC DNA]</scope>
    <source>
        <strain evidence="2 3">CC57C</strain>
    </source>
</reference>
<dbReference type="PATRIC" id="fig|1073353.3.peg.844"/>
<feature type="region of interest" description="Disordered" evidence="1">
    <location>
        <begin position="342"/>
        <end position="371"/>
    </location>
</feature>
<feature type="non-terminal residue" evidence="2">
    <location>
        <position position="1"/>
    </location>
</feature>
<dbReference type="EC" id="2.7.7.7" evidence="2"/>
<keyword evidence="2" id="KW-0808">Transferase</keyword>
<name>M3ILC5_9BACT</name>
<feature type="region of interest" description="Disordered" evidence="1">
    <location>
        <begin position="454"/>
        <end position="492"/>
    </location>
</feature>
<evidence type="ECO:0000313" key="3">
    <source>
        <dbReference type="Proteomes" id="UP000011782"/>
    </source>
</evidence>
<evidence type="ECO:0000313" key="2">
    <source>
        <dbReference type="EMBL" id="EMG30926.1"/>
    </source>
</evidence>
<evidence type="ECO:0000256" key="1">
    <source>
        <dbReference type="SAM" id="MobiDB-lite"/>
    </source>
</evidence>
<feature type="compositionally biased region" description="Polar residues" evidence="1">
    <location>
        <begin position="7"/>
        <end position="20"/>
    </location>
</feature>
<dbReference type="GO" id="GO:0003887">
    <property type="term" value="F:DNA-directed DNA polymerase activity"/>
    <property type="evidence" value="ECO:0007669"/>
    <property type="project" value="UniProtKB-EC"/>
</dbReference>
<feature type="region of interest" description="Disordered" evidence="1">
    <location>
        <begin position="45"/>
        <end position="66"/>
    </location>
</feature>
<feature type="compositionally biased region" description="Polar residues" evidence="1">
    <location>
        <begin position="455"/>
        <end position="485"/>
    </location>
</feature>
<keyword evidence="2" id="KW-0548">Nucleotidyltransferase</keyword>
<sequence>TAPAQAGQISRSADGSNLTGANAPKLALQNGAAQGQNLGAQALAGSANLSAQTPQEPGGQTGAAKTPNPAYEAFLAKIYDRSFDLGECFKNCIEFLDFSGGCMSLASSAAGDDQRRLRESSKVILQILRSLFGESAKIKITPKQSPDVGVQEQKSAANLDDERGGAAKSEADEATSNQADSKFDSDDAQENLSQNDQAQESSNLTGNLFAGGSEEGTVAPSEQNLGAEFKSGEQGEQTQNLTPQMQAANDSAPSAQTNSDSLYDETAPLNLNENESNLTQISQTNLNHLAEPKFAPDFESMRDDTHDFHEAYSLKFKTDDGMSAGADLAFLDDELKRLESQNAAKTEQKPSAAAKFNQNSAPQTASFGEPPFDPDDVSEMFSEAAEYEGIAASFEQDASKPTSAVVRQNLEPRQNGDNVFGGLVKTSTQGALADFVSRNDATFDTANLIGDELQSEANFDDSSSSGANLNAQDPMSNLAAKTQTDPKAAKNQAVLKEAKRLFGEPSLENLN</sequence>
<feature type="compositionally biased region" description="Basic and acidic residues" evidence="1">
    <location>
        <begin position="160"/>
        <end position="171"/>
    </location>
</feature>
<comment type="caution">
    <text evidence="2">The sequence shown here is derived from an EMBL/GenBank/DDBJ whole genome shotgun (WGS) entry which is preliminary data.</text>
</comment>
<accession>M3ILC5</accession>
<dbReference type="AlphaFoldDB" id="M3ILC5"/>
<dbReference type="STRING" id="1073353.H740_03923"/>
<gene>
    <name evidence="2" type="ORF">H740_03923</name>
</gene>
<feature type="compositionally biased region" description="Polar residues" evidence="1">
    <location>
        <begin position="356"/>
        <end position="366"/>
    </location>
</feature>
<feature type="compositionally biased region" description="Polar residues" evidence="1">
    <location>
        <begin position="190"/>
        <end position="206"/>
    </location>
</feature>
<dbReference type="Proteomes" id="UP000011782">
    <property type="component" value="Unassembled WGS sequence"/>
</dbReference>
<feature type="region of interest" description="Disordered" evidence="1">
    <location>
        <begin position="143"/>
        <end position="219"/>
    </location>
</feature>
<feature type="compositionally biased region" description="Polar residues" evidence="1">
    <location>
        <begin position="245"/>
        <end position="261"/>
    </location>
</feature>
<protein>
    <submittedName>
        <fullName evidence="2">DNA polymerase III subunits gamma and tau</fullName>
        <ecNumber evidence="2">2.7.7.7</ecNumber>
    </submittedName>
</protein>